<evidence type="ECO:0000313" key="2">
    <source>
        <dbReference type="Proteomes" id="UP000887116"/>
    </source>
</evidence>
<dbReference type="AlphaFoldDB" id="A0A8X6FKB8"/>
<proteinExistence type="predicted"/>
<dbReference type="EMBL" id="BMAO01002686">
    <property type="protein sequence ID" value="GFQ82478.1"/>
    <property type="molecule type" value="Genomic_DNA"/>
</dbReference>
<reference evidence="1" key="1">
    <citation type="submission" date="2020-07" db="EMBL/GenBank/DDBJ databases">
        <title>Multicomponent nature underlies the extraordinary mechanical properties of spider dragline silk.</title>
        <authorList>
            <person name="Kono N."/>
            <person name="Nakamura H."/>
            <person name="Mori M."/>
            <person name="Yoshida Y."/>
            <person name="Ohtoshi R."/>
            <person name="Malay A.D."/>
            <person name="Moran D.A.P."/>
            <person name="Tomita M."/>
            <person name="Numata K."/>
            <person name="Arakawa K."/>
        </authorList>
    </citation>
    <scope>NUCLEOTIDE SEQUENCE</scope>
</reference>
<keyword evidence="2" id="KW-1185">Reference proteome</keyword>
<sequence length="90" mass="9690">MFSYQHANIATFVCGVLSEVIAAVNALFKFSVAADDIGVTQIVEQKTLILVPVHLMLQSDPSSICSLNACHLGGVMELVLVLLMHSSLLY</sequence>
<protein>
    <submittedName>
        <fullName evidence="1">Uncharacterized protein</fullName>
    </submittedName>
</protein>
<evidence type="ECO:0000313" key="1">
    <source>
        <dbReference type="EMBL" id="GFQ82478.1"/>
    </source>
</evidence>
<accession>A0A8X6FKB8</accession>
<organism evidence="1 2">
    <name type="scientific">Trichonephila clavata</name>
    <name type="common">Joro spider</name>
    <name type="synonym">Nephila clavata</name>
    <dbReference type="NCBI Taxonomy" id="2740835"/>
    <lineage>
        <taxon>Eukaryota</taxon>
        <taxon>Metazoa</taxon>
        <taxon>Ecdysozoa</taxon>
        <taxon>Arthropoda</taxon>
        <taxon>Chelicerata</taxon>
        <taxon>Arachnida</taxon>
        <taxon>Araneae</taxon>
        <taxon>Araneomorphae</taxon>
        <taxon>Entelegynae</taxon>
        <taxon>Araneoidea</taxon>
        <taxon>Nephilidae</taxon>
        <taxon>Trichonephila</taxon>
    </lineage>
</organism>
<comment type="caution">
    <text evidence="1">The sequence shown here is derived from an EMBL/GenBank/DDBJ whole genome shotgun (WGS) entry which is preliminary data.</text>
</comment>
<name>A0A8X6FKB8_TRICU</name>
<gene>
    <name evidence="1" type="ORF">TNCT_373871</name>
</gene>
<dbReference type="Proteomes" id="UP000887116">
    <property type="component" value="Unassembled WGS sequence"/>
</dbReference>